<dbReference type="PANTHER" id="PTHR36838:SF1">
    <property type="entry name" value="SLR1864 PROTEIN"/>
    <property type="match status" value="1"/>
</dbReference>
<dbReference type="OrthoDB" id="8683688at2"/>
<reference evidence="9 10" key="1">
    <citation type="submission" date="2018-03" db="EMBL/GenBank/DDBJ databases">
        <title>Comparative genomics illustrates the genes involved in a hyperalkaliphilic mechanisms of Serpentinomonas isolated from highly-alkaline calcium-rich serpentinized springs.</title>
        <authorList>
            <person name="Suzuki S."/>
            <person name="Ishii S."/>
            <person name="Walworth N."/>
            <person name="Bird L."/>
            <person name="Kuenen J.G."/>
            <person name="Nealson K.H."/>
        </authorList>
    </citation>
    <scope>NUCLEOTIDE SEQUENCE [LARGE SCALE GENOMIC DNA]</scope>
    <source>
        <strain evidence="9 10">P1</strain>
    </source>
</reference>
<proteinExistence type="inferred from homology"/>
<evidence type="ECO:0000256" key="5">
    <source>
        <dbReference type="ARBA" id="ARBA00022692"/>
    </source>
</evidence>
<evidence type="ECO:0000256" key="1">
    <source>
        <dbReference type="ARBA" id="ARBA00004651"/>
    </source>
</evidence>
<evidence type="ECO:0000256" key="4">
    <source>
        <dbReference type="ARBA" id="ARBA00022475"/>
    </source>
</evidence>
<comment type="subcellular location">
    <subcellularLocation>
        <location evidence="1">Cell membrane</location>
        <topology evidence="1">Multi-pass membrane protein</topology>
    </subcellularLocation>
</comment>
<comment type="similarity">
    <text evidence="2">Belongs to the auxin efflux carrier (TC 2.A.69) family.</text>
</comment>
<keyword evidence="3" id="KW-0813">Transport</keyword>
<protein>
    <submittedName>
        <fullName evidence="9">Transporter</fullName>
    </submittedName>
</protein>
<organism evidence="9 10">
    <name type="scientific">Malikia granosa</name>
    <dbReference type="NCBI Taxonomy" id="263067"/>
    <lineage>
        <taxon>Bacteria</taxon>
        <taxon>Pseudomonadati</taxon>
        <taxon>Pseudomonadota</taxon>
        <taxon>Betaproteobacteria</taxon>
        <taxon>Burkholderiales</taxon>
        <taxon>Comamonadaceae</taxon>
        <taxon>Malikia</taxon>
    </lineage>
</organism>
<keyword evidence="5 8" id="KW-0812">Transmembrane</keyword>
<feature type="transmembrane region" description="Helical" evidence="8">
    <location>
        <begin position="93"/>
        <end position="113"/>
    </location>
</feature>
<evidence type="ECO:0000256" key="2">
    <source>
        <dbReference type="ARBA" id="ARBA00010145"/>
    </source>
</evidence>
<dbReference type="EMBL" id="PVLQ01000010">
    <property type="protein sequence ID" value="PRD66736.1"/>
    <property type="molecule type" value="Genomic_DNA"/>
</dbReference>
<feature type="transmembrane region" description="Helical" evidence="8">
    <location>
        <begin position="168"/>
        <end position="189"/>
    </location>
</feature>
<dbReference type="Pfam" id="PF03547">
    <property type="entry name" value="Mem_trans"/>
    <property type="match status" value="1"/>
</dbReference>
<keyword evidence="4" id="KW-1003">Cell membrane</keyword>
<feature type="transmembrane region" description="Helical" evidence="8">
    <location>
        <begin position="261"/>
        <end position="282"/>
    </location>
</feature>
<accession>A0A2S9K8F4</accession>
<feature type="transmembrane region" description="Helical" evidence="8">
    <location>
        <begin position="6"/>
        <end position="26"/>
    </location>
</feature>
<gene>
    <name evidence="9" type="ORF">C6P64_02600</name>
</gene>
<dbReference type="AlphaFoldDB" id="A0A2S9K8F4"/>
<dbReference type="Gene3D" id="1.20.1530.20">
    <property type="match status" value="1"/>
</dbReference>
<feature type="transmembrane region" description="Helical" evidence="8">
    <location>
        <begin position="125"/>
        <end position="147"/>
    </location>
</feature>
<feature type="transmembrane region" description="Helical" evidence="8">
    <location>
        <begin position="234"/>
        <end position="255"/>
    </location>
</feature>
<dbReference type="InterPro" id="IPR038770">
    <property type="entry name" value="Na+/solute_symporter_sf"/>
</dbReference>
<dbReference type="PANTHER" id="PTHR36838">
    <property type="entry name" value="AUXIN EFFLUX CARRIER FAMILY PROTEIN"/>
    <property type="match status" value="1"/>
</dbReference>
<comment type="caution">
    <text evidence="9">The sequence shown here is derived from an EMBL/GenBank/DDBJ whole genome shotgun (WGS) entry which is preliminary data.</text>
</comment>
<evidence type="ECO:0000256" key="6">
    <source>
        <dbReference type="ARBA" id="ARBA00022989"/>
    </source>
</evidence>
<sequence length="320" mass="33727">MELAQHPVLASLIPVCLLVGAGFLAGRLRWVGPEAVRGLSNLVFMLLIPALLFRTMSAVRFEQLDPRPVLAYFPVAVAWLLAQIAWRGFTPRSVVLALGGTFSNNVMIGLILVELAYGKPGLVTLLTLVAVHSLIILTASSVLIELAQARQASRDGAHSPRLLRTVRSAMRASLLHPIPLPIAAGLLFAQTGWTLSPLVDQPLRLLGNAFGPLSLVLVGISLALTPLAGHWRAALPVVACKNLALPLLVAASGWALGLAPLAWQVIVLAAALPTGANVYLFAQRYRAEQELTTTVVGLSTALGLLTLSAVMLLTAALAGS</sequence>
<feature type="transmembrane region" description="Helical" evidence="8">
    <location>
        <begin position="209"/>
        <end position="227"/>
    </location>
</feature>
<keyword evidence="10" id="KW-1185">Reference proteome</keyword>
<dbReference type="Proteomes" id="UP000238589">
    <property type="component" value="Unassembled WGS sequence"/>
</dbReference>
<evidence type="ECO:0000256" key="7">
    <source>
        <dbReference type="ARBA" id="ARBA00023136"/>
    </source>
</evidence>
<name>A0A2S9K8F4_9BURK</name>
<feature type="transmembrane region" description="Helical" evidence="8">
    <location>
        <begin position="294"/>
        <end position="318"/>
    </location>
</feature>
<evidence type="ECO:0000313" key="9">
    <source>
        <dbReference type="EMBL" id="PRD66736.1"/>
    </source>
</evidence>
<evidence type="ECO:0000313" key="10">
    <source>
        <dbReference type="Proteomes" id="UP000238589"/>
    </source>
</evidence>
<feature type="transmembrane region" description="Helical" evidence="8">
    <location>
        <begin position="38"/>
        <end position="57"/>
    </location>
</feature>
<keyword evidence="6 8" id="KW-1133">Transmembrane helix</keyword>
<dbReference type="InterPro" id="IPR004776">
    <property type="entry name" value="Mem_transp_PIN-like"/>
</dbReference>
<dbReference type="GO" id="GO:0055085">
    <property type="term" value="P:transmembrane transport"/>
    <property type="evidence" value="ECO:0007669"/>
    <property type="project" value="InterPro"/>
</dbReference>
<evidence type="ECO:0000256" key="8">
    <source>
        <dbReference type="SAM" id="Phobius"/>
    </source>
</evidence>
<feature type="transmembrane region" description="Helical" evidence="8">
    <location>
        <begin position="69"/>
        <end position="86"/>
    </location>
</feature>
<evidence type="ECO:0000256" key="3">
    <source>
        <dbReference type="ARBA" id="ARBA00022448"/>
    </source>
</evidence>
<keyword evidence="7 8" id="KW-0472">Membrane</keyword>
<dbReference type="GO" id="GO:0005886">
    <property type="term" value="C:plasma membrane"/>
    <property type="evidence" value="ECO:0007669"/>
    <property type="project" value="UniProtKB-SubCell"/>
</dbReference>